<protein>
    <submittedName>
        <fullName evidence="1">Uncharacterized protein</fullName>
    </submittedName>
</protein>
<dbReference type="Proteomes" id="UP000316476">
    <property type="component" value="Unassembled WGS sequence"/>
</dbReference>
<dbReference type="AlphaFoldDB" id="A0A5C6FPY3"/>
<reference evidence="1 2" key="1">
    <citation type="submission" date="2019-02" db="EMBL/GenBank/DDBJ databases">
        <title>Deep-cultivation of Planctomycetes and their phenomic and genomic characterization uncovers novel biology.</title>
        <authorList>
            <person name="Wiegand S."/>
            <person name="Jogler M."/>
            <person name="Boedeker C."/>
            <person name="Pinto D."/>
            <person name="Vollmers J."/>
            <person name="Rivas-Marin E."/>
            <person name="Kohn T."/>
            <person name="Peeters S.H."/>
            <person name="Heuer A."/>
            <person name="Rast P."/>
            <person name="Oberbeckmann S."/>
            <person name="Bunk B."/>
            <person name="Jeske O."/>
            <person name="Meyerdierks A."/>
            <person name="Storesund J.E."/>
            <person name="Kallscheuer N."/>
            <person name="Luecker S."/>
            <person name="Lage O.M."/>
            <person name="Pohl T."/>
            <person name="Merkel B.J."/>
            <person name="Hornburger P."/>
            <person name="Mueller R.-W."/>
            <person name="Bruemmer F."/>
            <person name="Labrenz M."/>
            <person name="Spormann A.M."/>
            <person name="Op Den Camp H."/>
            <person name="Overmann J."/>
            <person name="Amann R."/>
            <person name="Jetten M.S.M."/>
            <person name="Mascher T."/>
            <person name="Medema M.H."/>
            <person name="Devos D.P."/>
            <person name="Kaster A.-K."/>
            <person name="Ovreas L."/>
            <person name="Rohde M."/>
            <person name="Galperin M.Y."/>
            <person name="Jogler C."/>
        </authorList>
    </citation>
    <scope>NUCLEOTIDE SEQUENCE [LARGE SCALE GENOMIC DNA]</scope>
    <source>
        <strain evidence="1 2">V7</strain>
    </source>
</reference>
<gene>
    <name evidence="1" type="ORF">V7x_42380</name>
</gene>
<sequence>MLTDEPNVAVSPTPQRRRLERVLSIEWLGQTFASICWMGSVFVYGINSNGDWLQLFAGSFWLVANLASLSTAKAD</sequence>
<dbReference type="RefSeq" id="WP_146415265.1">
    <property type="nucleotide sequence ID" value="NZ_SJPZ01000002.1"/>
</dbReference>
<evidence type="ECO:0000313" key="1">
    <source>
        <dbReference type="EMBL" id="TWU62503.1"/>
    </source>
</evidence>
<dbReference type="EMBL" id="SJPZ01000002">
    <property type="protein sequence ID" value="TWU62503.1"/>
    <property type="molecule type" value="Genomic_DNA"/>
</dbReference>
<dbReference type="OrthoDB" id="287040at2"/>
<evidence type="ECO:0000313" key="2">
    <source>
        <dbReference type="Proteomes" id="UP000316476"/>
    </source>
</evidence>
<comment type="caution">
    <text evidence="1">The sequence shown here is derived from an EMBL/GenBank/DDBJ whole genome shotgun (WGS) entry which is preliminary data.</text>
</comment>
<organism evidence="1 2">
    <name type="scientific">Crateriforma conspicua</name>
    <dbReference type="NCBI Taxonomy" id="2527996"/>
    <lineage>
        <taxon>Bacteria</taxon>
        <taxon>Pseudomonadati</taxon>
        <taxon>Planctomycetota</taxon>
        <taxon>Planctomycetia</taxon>
        <taxon>Planctomycetales</taxon>
        <taxon>Planctomycetaceae</taxon>
        <taxon>Crateriforma</taxon>
    </lineage>
</organism>
<proteinExistence type="predicted"/>
<name>A0A5C6FPY3_9PLAN</name>
<accession>A0A5C6FPY3</accession>